<accession>A0ABQ8XXR5</accession>
<comment type="caution">
    <text evidence="3">The sequence shown here is derived from an EMBL/GenBank/DDBJ whole genome shotgun (WGS) entry which is preliminary data.</text>
</comment>
<proteinExistence type="predicted"/>
<keyword evidence="4" id="KW-1185">Reference proteome</keyword>
<dbReference type="Pfam" id="PF00622">
    <property type="entry name" value="SPRY"/>
    <property type="match status" value="1"/>
</dbReference>
<evidence type="ECO:0000259" key="2">
    <source>
        <dbReference type="Pfam" id="PF00622"/>
    </source>
</evidence>
<sequence>MTNHPTNILIEIPIDKKENKIQLFNETIKFKLDEVELECEFILTQQFLEIKLFNHNTKDYYQSIINNKKFEKSVLKKNMEAIKLMPAFFFEKDTNNKHFLFHFGGKTIKLEMIEMTKTDKMTIRIKQLENENQALHEQLGLLTKRVEKLERYQQQEQVKKEQIKSLNNKSIFWLTSGPNQGIKFDDQVGSVTIKSYGNYWRGLRGTTILTNGITAYRFQINQLSGKKGIDGVMIGVCEASVTGCNFKSPNGFMLYSYSGIYKNKNVSVHKYCKPFANNDFVTAIVDMDKKTLSFKINDKDLGVMAKNLPNKVRLALDLYFVGNSVSLLEMSKMI</sequence>
<evidence type="ECO:0000313" key="4">
    <source>
        <dbReference type="Proteomes" id="UP001150062"/>
    </source>
</evidence>
<name>A0ABQ8XXR5_9EUKA</name>
<dbReference type="Gene3D" id="2.60.120.920">
    <property type="match status" value="1"/>
</dbReference>
<feature type="coiled-coil region" evidence="1">
    <location>
        <begin position="118"/>
        <end position="169"/>
    </location>
</feature>
<protein>
    <submittedName>
        <fullName evidence="3">Spry domain-containing socs box protein</fullName>
    </submittedName>
</protein>
<dbReference type="SUPFAM" id="SSF49899">
    <property type="entry name" value="Concanavalin A-like lectins/glucanases"/>
    <property type="match status" value="1"/>
</dbReference>
<dbReference type="EMBL" id="JAOAOG010000239">
    <property type="protein sequence ID" value="KAJ6237400.1"/>
    <property type="molecule type" value="Genomic_DNA"/>
</dbReference>
<dbReference type="InterPro" id="IPR003877">
    <property type="entry name" value="SPRY_dom"/>
</dbReference>
<dbReference type="InterPro" id="IPR043136">
    <property type="entry name" value="B30.2/SPRY_sf"/>
</dbReference>
<dbReference type="InterPro" id="IPR013320">
    <property type="entry name" value="ConA-like_dom_sf"/>
</dbReference>
<reference evidence="3" key="1">
    <citation type="submission" date="2022-08" db="EMBL/GenBank/DDBJ databases">
        <title>Novel sulfate-reducing endosymbionts in the free-living metamonad Anaeramoeba.</title>
        <authorList>
            <person name="Jerlstrom-Hultqvist J."/>
            <person name="Cepicka I."/>
            <person name="Gallot-Lavallee L."/>
            <person name="Salas-Leiva D."/>
            <person name="Curtis B.A."/>
            <person name="Zahonova K."/>
            <person name="Pipaliya S."/>
            <person name="Dacks J."/>
            <person name="Roger A.J."/>
        </authorList>
    </citation>
    <scope>NUCLEOTIDE SEQUENCE</scope>
    <source>
        <strain evidence="3">Schooner1</strain>
    </source>
</reference>
<evidence type="ECO:0000313" key="3">
    <source>
        <dbReference type="EMBL" id="KAJ6237400.1"/>
    </source>
</evidence>
<evidence type="ECO:0000256" key="1">
    <source>
        <dbReference type="SAM" id="Coils"/>
    </source>
</evidence>
<organism evidence="3 4">
    <name type="scientific">Anaeramoeba flamelloides</name>
    <dbReference type="NCBI Taxonomy" id="1746091"/>
    <lineage>
        <taxon>Eukaryota</taxon>
        <taxon>Metamonada</taxon>
        <taxon>Anaeramoebidae</taxon>
        <taxon>Anaeramoeba</taxon>
    </lineage>
</organism>
<dbReference type="Proteomes" id="UP001150062">
    <property type="component" value="Unassembled WGS sequence"/>
</dbReference>
<keyword evidence="1" id="KW-0175">Coiled coil</keyword>
<gene>
    <name evidence="3" type="ORF">M0813_26959</name>
</gene>
<feature type="domain" description="SPRY" evidence="2">
    <location>
        <begin position="227"/>
        <end position="312"/>
    </location>
</feature>